<dbReference type="EMBL" id="CADEBD010000275">
    <property type="protein sequence ID" value="CAB3226865.1"/>
    <property type="molecule type" value="Genomic_DNA"/>
</dbReference>
<name>A0A8S0Z8D4_ARCPL</name>
<dbReference type="Proteomes" id="UP000494256">
    <property type="component" value="Unassembled WGS sequence"/>
</dbReference>
<dbReference type="AlphaFoldDB" id="A0A8S0Z8D4"/>
<feature type="compositionally biased region" description="Low complexity" evidence="1">
    <location>
        <begin position="147"/>
        <end position="168"/>
    </location>
</feature>
<feature type="region of interest" description="Disordered" evidence="1">
    <location>
        <begin position="147"/>
        <end position="195"/>
    </location>
</feature>
<accession>A0A8S0Z8D4</accession>
<proteinExistence type="predicted"/>
<evidence type="ECO:0000313" key="2">
    <source>
        <dbReference type="EMBL" id="CAB3226865.1"/>
    </source>
</evidence>
<feature type="compositionally biased region" description="Basic residues" evidence="1">
    <location>
        <begin position="180"/>
        <end position="193"/>
    </location>
</feature>
<evidence type="ECO:0000256" key="1">
    <source>
        <dbReference type="SAM" id="MobiDB-lite"/>
    </source>
</evidence>
<reference evidence="2 3" key="1">
    <citation type="submission" date="2020-04" db="EMBL/GenBank/DDBJ databases">
        <authorList>
            <person name="Wallbank WR R."/>
            <person name="Pardo Diaz C."/>
            <person name="Kozak K."/>
            <person name="Martin S."/>
            <person name="Jiggins C."/>
            <person name="Moest M."/>
            <person name="Warren A I."/>
            <person name="Byers J.R.P. K."/>
            <person name="Montejo-Kovacevich G."/>
            <person name="Yen C E."/>
        </authorList>
    </citation>
    <scope>NUCLEOTIDE SEQUENCE [LARGE SCALE GENOMIC DNA]</scope>
</reference>
<organism evidence="2 3">
    <name type="scientific">Arctia plantaginis</name>
    <name type="common">Wood tiger moth</name>
    <name type="synonym">Phalaena plantaginis</name>
    <dbReference type="NCBI Taxonomy" id="874455"/>
    <lineage>
        <taxon>Eukaryota</taxon>
        <taxon>Metazoa</taxon>
        <taxon>Ecdysozoa</taxon>
        <taxon>Arthropoda</taxon>
        <taxon>Hexapoda</taxon>
        <taxon>Insecta</taxon>
        <taxon>Pterygota</taxon>
        <taxon>Neoptera</taxon>
        <taxon>Endopterygota</taxon>
        <taxon>Lepidoptera</taxon>
        <taxon>Glossata</taxon>
        <taxon>Ditrysia</taxon>
        <taxon>Noctuoidea</taxon>
        <taxon>Erebidae</taxon>
        <taxon>Arctiinae</taxon>
        <taxon>Arctia</taxon>
    </lineage>
</organism>
<gene>
    <name evidence="2" type="ORF">APLA_LOCUS2731</name>
</gene>
<comment type="caution">
    <text evidence="2">The sequence shown here is derived from an EMBL/GenBank/DDBJ whole genome shotgun (WGS) entry which is preliminary data.</text>
</comment>
<evidence type="ECO:0000313" key="3">
    <source>
        <dbReference type="Proteomes" id="UP000494256"/>
    </source>
</evidence>
<protein>
    <submittedName>
        <fullName evidence="2">Uncharacterized protein</fullName>
    </submittedName>
</protein>
<dbReference type="OrthoDB" id="1902587at2759"/>
<sequence length="326" mass="36292">MIMAEPQFQMPYGPIGAMIINPPPPPPIVVAPPPRPVPVGVPFPVAVPMPFGIQIEEEKTTTTTTKSPRRILKIFMPWGPLPFPVPAPQSPHFRAASNNCTNKIIPQPPQPQGFAMPFPMPMPNPPPIFMVPAPPIHFIRSSSAVSSSASEDSDYSSSSSSDSNYDSDSVSDSDTDSYLRNRKKKKRYKKRSNRYGVLRSNRRYFSDSSTASHEELKPMLSYLAKNGDVKINKRLSNRDAALLMADEKKPRQVQKVQVIVGNDSNEKSRVRVIAHSPKTSNKKEEKKKIVLRRSSQQLVGGNKELVFRPPGNKKISNFSMSFNIAE</sequence>